<proteinExistence type="predicted"/>
<evidence type="ECO:0000313" key="2">
    <source>
        <dbReference type="Proteomes" id="UP001497444"/>
    </source>
</evidence>
<evidence type="ECO:0000313" key="1">
    <source>
        <dbReference type="EMBL" id="CAK9250722.1"/>
    </source>
</evidence>
<protein>
    <submittedName>
        <fullName evidence="1">Uncharacterized protein</fullName>
    </submittedName>
</protein>
<organism evidence="1 2">
    <name type="scientific">Sphagnum jensenii</name>
    <dbReference type="NCBI Taxonomy" id="128206"/>
    <lineage>
        <taxon>Eukaryota</taxon>
        <taxon>Viridiplantae</taxon>
        <taxon>Streptophyta</taxon>
        <taxon>Embryophyta</taxon>
        <taxon>Bryophyta</taxon>
        <taxon>Sphagnophytina</taxon>
        <taxon>Sphagnopsida</taxon>
        <taxon>Sphagnales</taxon>
        <taxon>Sphagnaceae</taxon>
        <taxon>Sphagnum</taxon>
    </lineage>
</organism>
<sequence>MRTRKYMGKRLKAPLVISNTSSHIRFIMLCNMAQAGVVVFSRRNEEGSDSMGPVSIFLMEVLELTIIAT</sequence>
<dbReference type="Proteomes" id="UP001497444">
    <property type="component" value="Unassembled WGS sequence"/>
</dbReference>
<accession>A0ABP0VB08</accession>
<name>A0ABP0VB08_9BRYO</name>
<gene>
    <name evidence="1" type="ORF">CSSPJE1EN1_LOCUS26100</name>
</gene>
<dbReference type="EMBL" id="CAXAQS010000230">
    <property type="protein sequence ID" value="CAK9250722.1"/>
    <property type="molecule type" value="Genomic_DNA"/>
</dbReference>
<reference evidence="1" key="1">
    <citation type="submission" date="2024-02" db="EMBL/GenBank/DDBJ databases">
        <authorList>
            <consortium name="ELIXIR-Norway"/>
            <consortium name="Elixir Norway"/>
        </authorList>
    </citation>
    <scope>NUCLEOTIDE SEQUENCE</scope>
</reference>
<keyword evidence="2" id="KW-1185">Reference proteome</keyword>
<comment type="caution">
    <text evidence="1">The sequence shown here is derived from an EMBL/GenBank/DDBJ whole genome shotgun (WGS) entry which is preliminary data.</text>
</comment>